<dbReference type="InterPro" id="IPR017972">
    <property type="entry name" value="Cyt_P450_CS"/>
</dbReference>
<keyword evidence="5 13" id="KW-0349">Heme</keyword>
<evidence type="ECO:0000256" key="14">
    <source>
        <dbReference type="RuleBase" id="RU000461"/>
    </source>
</evidence>
<keyword evidence="11 14" id="KW-0503">Monooxygenase</keyword>
<evidence type="ECO:0000256" key="11">
    <source>
        <dbReference type="ARBA" id="ARBA00023033"/>
    </source>
</evidence>
<dbReference type="Proteomes" id="UP000801492">
    <property type="component" value="Unassembled WGS sequence"/>
</dbReference>
<evidence type="ECO:0000256" key="10">
    <source>
        <dbReference type="ARBA" id="ARBA00023004"/>
    </source>
</evidence>
<proteinExistence type="inferred from homology"/>
<dbReference type="GO" id="GO:0005506">
    <property type="term" value="F:iron ion binding"/>
    <property type="evidence" value="ECO:0007669"/>
    <property type="project" value="InterPro"/>
</dbReference>
<evidence type="ECO:0000256" key="3">
    <source>
        <dbReference type="ARBA" id="ARBA00004406"/>
    </source>
</evidence>
<evidence type="ECO:0000256" key="1">
    <source>
        <dbReference type="ARBA" id="ARBA00001971"/>
    </source>
</evidence>
<name>A0A8K0CH94_IGNLU</name>
<keyword evidence="16" id="KW-1185">Reference proteome</keyword>
<evidence type="ECO:0000256" key="9">
    <source>
        <dbReference type="ARBA" id="ARBA00023002"/>
    </source>
</evidence>
<protein>
    <recommendedName>
        <fullName evidence="17">Cytochrome P450</fullName>
    </recommendedName>
</protein>
<evidence type="ECO:0000256" key="6">
    <source>
        <dbReference type="ARBA" id="ARBA00022723"/>
    </source>
</evidence>
<dbReference type="InterPro" id="IPR002401">
    <property type="entry name" value="Cyt_P450_E_grp-I"/>
</dbReference>
<dbReference type="InterPro" id="IPR050476">
    <property type="entry name" value="Insect_CytP450_Detox"/>
</dbReference>
<evidence type="ECO:0000313" key="16">
    <source>
        <dbReference type="Proteomes" id="UP000801492"/>
    </source>
</evidence>
<dbReference type="Gene3D" id="1.10.630.10">
    <property type="entry name" value="Cytochrome P450"/>
    <property type="match status" value="1"/>
</dbReference>
<dbReference type="SUPFAM" id="SSF48264">
    <property type="entry name" value="Cytochrome P450"/>
    <property type="match status" value="1"/>
</dbReference>
<dbReference type="EMBL" id="VTPC01089982">
    <property type="protein sequence ID" value="KAF2885197.1"/>
    <property type="molecule type" value="Genomic_DNA"/>
</dbReference>
<reference evidence="15" key="1">
    <citation type="submission" date="2019-08" db="EMBL/GenBank/DDBJ databases">
        <title>The genome of the North American firefly Photinus pyralis.</title>
        <authorList>
            <consortium name="Photinus pyralis genome working group"/>
            <person name="Fallon T.R."/>
            <person name="Sander Lower S.E."/>
            <person name="Weng J.-K."/>
        </authorList>
    </citation>
    <scope>NUCLEOTIDE SEQUENCE</scope>
    <source>
        <strain evidence="15">TRF0915ILg1</strain>
        <tissue evidence="15">Whole body</tissue>
    </source>
</reference>
<dbReference type="CDD" id="cd11056">
    <property type="entry name" value="CYP6-like"/>
    <property type="match status" value="1"/>
</dbReference>
<evidence type="ECO:0000256" key="5">
    <source>
        <dbReference type="ARBA" id="ARBA00022617"/>
    </source>
</evidence>
<dbReference type="Pfam" id="PF00067">
    <property type="entry name" value="p450"/>
    <property type="match status" value="1"/>
</dbReference>
<comment type="caution">
    <text evidence="15">The sequence shown here is derived from an EMBL/GenBank/DDBJ whole genome shotgun (WGS) entry which is preliminary data.</text>
</comment>
<dbReference type="GO" id="GO:0004497">
    <property type="term" value="F:monooxygenase activity"/>
    <property type="evidence" value="ECO:0007669"/>
    <property type="project" value="UniProtKB-KW"/>
</dbReference>
<dbReference type="PANTHER" id="PTHR24292:SF54">
    <property type="entry name" value="CYP9F3-RELATED"/>
    <property type="match status" value="1"/>
</dbReference>
<dbReference type="GO" id="GO:0016705">
    <property type="term" value="F:oxidoreductase activity, acting on paired donors, with incorporation or reduction of molecular oxygen"/>
    <property type="evidence" value="ECO:0007669"/>
    <property type="project" value="InterPro"/>
</dbReference>
<sequence length="523" mass="60112">MLVLLLIGVLSVLFYFKVIKVNKYWEEKGIPYIKPLPIFGNMISNVFQRKSFTDLIHDMYKAYPNERYVGIFQFTSPTLMVRDLEVLKKITVKEFDAFPDHKFFTSNDTDPIASKILFNLKADRGWQDVRATLSPAFTSSKMRAMFVLMDECADQFIKHFKKQNGVISLELKDTFTRFANDVIGTTAFGVTCDSLKDRNNDFYAMGKELTTFTGLQLLKFSGFIFSPKLMSLLNIKMFSERVTDFFKSLVKQTLKIRTEQGIVRPDMIHLLMEAKKGRLGYENQNNDIDTGFAVVEESELGKTKRQRKEITDDDITAQALGFFFAGFDTGSTLMCYISYELARNPDIQENLYREIIDSCKEKVTYEAVLGMKYLDCVVSETLRKWPLAPFLDRLSVKPFTIESEKPGEKPLHLEAGSTIWIPVIGIHRDPNHYPDPEKFDPERFNDENKKNIKPFSYLPFGAGPRNCIGSRFALLETKLIMVKILQHFELVPVDKTPNRIIFSTSNLNPLPDGGIWLGFKQRS</sequence>
<gene>
    <name evidence="15" type="ORF">ILUMI_20978</name>
</gene>
<comment type="similarity">
    <text evidence="4 14">Belongs to the cytochrome P450 family.</text>
</comment>
<dbReference type="PANTHER" id="PTHR24292">
    <property type="entry name" value="CYTOCHROME P450"/>
    <property type="match status" value="1"/>
</dbReference>
<comment type="subcellular location">
    <subcellularLocation>
        <location evidence="3">Endoplasmic reticulum membrane</location>
        <topology evidence="3">Peripheral membrane protein</topology>
    </subcellularLocation>
    <subcellularLocation>
        <location evidence="2">Microsome membrane</location>
        <topology evidence="2">Peripheral membrane protein</topology>
    </subcellularLocation>
</comment>
<dbReference type="OrthoDB" id="2789670at2759"/>
<keyword evidence="9 14" id="KW-0560">Oxidoreductase</keyword>
<evidence type="ECO:0000256" key="4">
    <source>
        <dbReference type="ARBA" id="ARBA00010617"/>
    </source>
</evidence>
<evidence type="ECO:0000256" key="8">
    <source>
        <dbReference type="ARBA" id="ARBA00022848"/>
    </source>
</evidence>
<feature type="binding site" description="axial binding residue" evidence="13">
    <location>
        <position position="467"/>
    </location>
    <ligand>
        <name>heme</name>
        <dbReference type="ChEBI" id="CHEBI:30413"/>
    </ligand>
    <ligandPart>
        <name>Fe</name>
        <dbReference type="ChEBI" id="CHEBI:18248"/>
    </ligandPart>
</feature>
<evidence type="ECO:0000256" key="2">
    <source>
        <dbReference type="ARBA" id="ARBA00004174"/>
    </source>
</evidence>
<dbReference type="PRINTS" id="PR00385">
    <property type="entry name" value="P450"/>
</dbReference>
<keyword evidence="12" id="KW-0472">Membrane</keyword>
<dbReference type="GO" id="GO:0005789">
    <property type="term" value="C:endoplasmic reticulum membrane"/>
    <property type="evidence" value="ECO:0007669"/>
    <property type="project" value="UniProtKB-SubCell"/>
</dbReference>
<dbReference type="PROSITE" id="PS00086">
    <property type="entry name" value="CYTOCHROME_P450"/>
    <property type="match status" value="1"/>
</dbReference>
<accession>A0A8K0CH94</accession>
<evidence type="ECO:0000313" key="15">
    <source>
        <dbReference type="EMBL" id="KAF2885197.1"/>
    </source>
</evidence>
<comment type="cofactor">
    <cofactor evidence="1 13">
        <name>heme</name>
        <dbReference type="ChEBI" id="CHEBI:30413"/>
    </cofactor>
</comment>
<evidence type="ECO:0000256" key="13">
    <source>
        <dbReference type="PIRSR" id="PIRSR602401-1"/>
    </source>
</evidence>
<evidence type="ECO:0000256" key="12">
    <source>
        <dbReference type="ARBA" id="ARBA00023136"/>
    </source>
</evidence>
<dbReference type="InterPro" id="IPR036396">
    <property type="entry name" value="Cyt_P450_sf"/>
</dbReference>
<dbReference type="InterPro" id="IPR001128">
    <property type="entry name" value="Cyt_P450"/>
</dbReference>
<keyword evidence="10 13" id="KW-0408">Iron</keyword>
<dbReference type="PRINTS" id="PR00463">
    <property type="entry name" value="EP450I"/>
</dbReference>
<keyword evidence="8" id="KW-0492">Microsome</keyword>
<keyword evidence="7" id="KW-0256">Endoplasmic reticulum</keyword>
<evidence type="ECO:0008006" key="17">
    <source>
        <dbReference type="Google" id="ProtNLM"/>
    </source>
</evidence>
<organism evidence="15 16">
    <name type="scientific">Ignelater luminosus</name>
    <name type="common">Cucubano</name>
    <name type="synonym">Pyrophorus luminosus</name>
    <dbReference type="NCBI Taxonomy" id="2038154"/>
    <lineage>
        <taxon>Eukaryota</taxon>
        <taxon>Metazoa</taxon>
        <taxon>Ecdysozoa</taxon>
        <taxon>Arthropoda</taxon>
        <taxon>Hexapoda</taxon>
        <taxon>Insecta</taxon>
        <taxon>Pterygota</taxon>
        <taxon>Neoptera</taxon>
        <taxon>Endopterygota</taxon>
        <taxon>Coleoptera</taxon>
        <taxon>Polyphaga</taxon>
        <taxon>Elateriformia</taxon>
        <taxon>Elateroidea</taxon>
        <taxon>Elateridae</taxon>
        <taxon>Agrypninae</taxon>
        <taxon>Pyrophorini</taxon>
        <taxon>Ignelater</taxon>
    </lineage>
</organism>
<evidence type="ECO:0000256" key="7">
    <source>
        <dbReference type="ARBA" id="ARBA00022824"/>
    </source>
</evidence>
<dbReference type="FunFam" id="1.10.630.10:FF:000042">
    <property type="entry name" value="Cytochrome P450"/>
    <property type="match status" value="1"/>
</dbReference>
<keyword evidence="6 13" id="KW-0479">Metal-binding</keyword>
<dbReference type="GO" id="GO:0020037">
    <property type="term" value="F:heme binding"/>
    <property type="evidence" value="ECO:0007669"/>
    <property type="project" value="InterPro"/>
</dbReference>
<dbReference type="AlphaFoldDB" id="A0A8K0CH94"/>